<evidence type="ECO:0000313" key="1">
    <source>
        <dbReference type="EMBL" id="KAF2713464.1"/>
    </source>
</evidence>
<sequence length="170" mass="19910">MFWRFWSCFGCQTSEKGEDSALRPRRAKIPKNKYSATGYAGKRPSVYTDEKATSRIDDLTDDFDDDAEEQTTIISEKQLEADDDTIAITQIDQEIANRQSLNRRSLGCWRKSKLDVPALSPKDTGDELHRRAEFEKMIKKMRDDDRDVAWAFERERREKWKLDHKNGKSQ</sequence>
<evidence type="ECO:0000313" key="2">
    <source>
        <dbReference type="Proteomes" id="UP000799428"/>
    </source>
</evidence>
<gene>
    <name evidence="1" type="ORF">K504DRAFT_487867</name>
</gene>
<dbReference type="AlphaFoldDB" id="A0A6G1KKU7"/>
<dbReference type="EMBL" id="MU005765">
    <property type="protein sequence ID" value="KAF2713464.1"/>
    <property type="molecule type" value="Genomic_DNA"/>
</dbReference>
<organism evidence="1 2">
    <name type="scientific">Pleomassaria siparia CBS 279.74</name>
    <dbReference type="NCBI Taxonomy" id="1314801"/>
    <lineage>
        <taxon>Eukaryota</taxon>
        <taxon>Fungi</taxon>
        <taxon>Dikarya</taxon>
        <taxon>Ascomycota</taxon>
        <taxon>Pezizomycotina</taxon>
        <taxon>Dothideomycetes</taxon>
        <taxon>Pleosporomycetidae</taxon>
        <taxon>Pleosporales</taxon>
        <taxon>Pleomassariaceae</taxon>
        <taxon>Pleomassaria</taxon>
    </lineage>
</organism>
<reference evidence="1" key="1">
    <citation type="journal article" date="2020" name="Stud. Mycol.">
        <title>101 Dothideomycetes genomes: a test case for predicting lifestyles and emergence of pathogens.</title>
        <authorList>
            <person name="Haridas S."/>
            <person name="Albert R."/>
            <person name="Binder M."/>
            <person name="Bloem J."/>
            <person name="Labutti K."/>
            <person name="Salamov A."/>
            <person name="Andreopoulos B."/>
            <person name="Baker S."/>
            <person name="Barry K."/>
            <person name="Bills G."/>
            <person name="Bluhm B."/>
            <person name="Cannon C."/>
            <person name="Castanera R."/>
            <person name="Culley D."/>
            <person name="Daum C."/>
            <person name="Ezra D."/>
            <person name="Gonzalez J."/>
            <person name="Henrissat B."/>
            <person name="Kuo A."/>
            <person name="Liang C."/>
            <person name="Lipzen A."/>
            <person name="Lutzoni F."/>
            <person name="Magnuson J."/>
            <person name="Mondo S."/>
            <person name="Nolan M."/>
            <person name="Ohm R."/>
            <person name="Pangilinan J."/>
            <person name="Park H.-J."/>
            <person name="Ramirez L."/>
            <person name="Alfaro M."/>
            <person name="Sun H."/>
            <person name="Tritt A."/>
            <person name="Yoshinaga Y."/>
            <person name="Zwiers L.-H."/>
            <person name="Turgeon B."/>
            <person name="Goodwin S."/>
            <person name="Spatafora J."/>
            <person name="Crous P."/>
            <person name="Grigoriev I."/>
        </authorList>
    </citation>
    <scope>NUCLEOTIDE SEQUENCE</scope>
    <source>
        <strain evidence="1">CBS 279.74</strain>
    </source>
</reference>
<name>A0A6G1KKU7_9PLEO</name>
<keyword evidence="2" id="KW-1185">Reference proteome</keyword>
<protein>
    <submittedName>
        <fullName evidence="1">Uncharacterized protein</fullName>
    </submittedName>
</protein>
<accession>A0A6G1KKU7</accession>
<dbReference type="OrthoDB" id="3919618at2759"/>
<proteinExistence type="predicted"/>
<dbReference type="Proteomes" id="UP000799428">
    <property type="component" value="Unassembled WGS sequence"/>
</dbReference>